<dbReference type="PANTHER" id="PTHR21148">
    <property type="entry name" value="THIOREDOXIN DOMAIN-CONTAINING PROTEIN 9"/>
    <property type="match status" value="1"/>
</dbReference>
<dbReference type="Proteomes" id="UP001154329">
    <property type="component" value="Chromosome 1"/>
</dbReference>
<evidence type="ECO:0000313" key="2">
    <source>
        <dbReference type="Proteomes" id="UP001154329"/>
    </source>
</evidence>
<dbReference type="Gene3D" id="3.40.30.10">
    <property type="entry name" value="Glutaredoxin"/>
    <property type="match status" value="1"/>
</dbReference>
<keyword evidence="2" id="KW-1185">Reference proteome</keyword>
<proteinExistence type="predicted"/>
<protein>
    <recommendedName>
        <fullName evidence="3">Thioredoxin domain-containing protein 9</fullName>
    </recommendedName>
</protein>
<dbReference type="EMBL" id="OU899034">
    <property type="protein sequence ID" value="CAH1713265.1"/>
    <property type="molecule type" value="Genomic_DNA"/>
</dbReference>
<gene>
    <name evidence="1" type="ORF">APHIGO_LOCUS2326</name>
</gene>
<reference evidence="1" key="1">
    <citation type="submission" date="2022-02" db="EMBL/GenBank/DDBJ databases">
        <authorList>
            <person name="King R."/>
        </authorList>
    </citation>
    <scope>NUCLEOTIDE SEQUENCE</scope>
</reference>
<dbReference type="InterPro" id="IPR036249">
    <property type="entry name" value="Thioredoxin-like_sf"/>
</dbReference>
<dbReference type="AlphaFoldDB" id="A0A9P0IT68"/>
<dbReference type="CDD" id="cd02989">
    <property type="entry name" value="Phd_like_TxnDC9"/>
    <property type="match status" value="1"/>
</dbReference>
<evidence type="ECO:0008006" key="3">
    <source>
        <dbReference type="Google" id="ProtNLM"/>
    </source>
</evidence>
<sequence length="227" mass="26617">MIFCFLRSFKMENVLEKQLLKVAETIEQKLDQEIQKLDELDLDSIENIREHRLQQMKKMIKQKEEWMAKGHGEYEELSDEKSFFEKSKLSPNMVLHFYKDGSTRCKIVDHHLKILCAQHLETRFVKLNVTRFPFLTERMKIRVIPTIVSIVDSISKDFIVGFTELGNCDDFSTEMLEWRLARSQVIDYKGDLLNPPDVVKNNRTTLLEKNKTIRSNVGNDSDGLDSD</sequence>
<accession>A0A9P0IT68</accession>
<reference evidence="1" key="2">
    <citation type="submission" date="2022-10" db="EMBL/GenBank/DDBJ databases">
        <authorList>
            <consortium name="ENA_rothamsted_submissions"/>
            <consortium name="culmorum"/>
            <person name="King R."/>
        </authorList>
    </citation>
    <scope>NUCLEOTIDE SEQUENCE</scope>
</reference>
<name>A0A9P0IT68_APHGO</name>
<evidence type="ECO:0000313" key="1">
    <source>
        <dbReference type="EMBL" id="CAH1713265.1"/>
    </source>
</evidence>
<organism evidence="1 2">
    <name type="scientific">Aphis gossypii</name>
    <name type="common">Cotton aphid</name>
    <dbReference type="NCBI Taxonomy" id="80765"/>
    <lineage>
        <taxon>Eukaryota</taxon>
        <taxon>Metazoa</taxon>
        <taxon>Ecdysozoa</taxon>
        <taxon>Arthropoda</taxon>
        <taxon>Hexapoda</taxon>
        <taxon>Insecta</taxon>
        <taxon>Pterygota</taxon>
        <taxon>Neoptera</taxon>
        <taxon>Paraneoptera</taxon>
        <taxon>Hemiptera</taxon>
        <taxon>Sternorrhyncha</taxon>
        <taxon>Aphidomorpha</taxon>
        <taxon>Aphidoidea</taxon>
        <taxon>Aphididae</taxon>
        <taxon>Aphidini</taxon>
        <taxon>Aphis</taxon>
        <taxon>Aphis</taxon>
    </lineage>
</organism>
<dbReference type="SUPFAM" id="SSF52833">
    <property type="entry name" value="Thioredoxin-like"/>
    <property type="match status" value="1"/>
</dbReference>